<dbReference type="NCBIfam" id="TIGR01372">
    <property type="entry name" value="soxA"/>
    <property type="match status" value="1"/>
</dbReference>
<protein>
    <submittedName>
        <fullName evidence="7">Sarcosine oxidase subunit alpha</fullName>
    </submittedName>
</protein>
<dbReference type="RefSeq" id="WP_114364272.1">
    <property type="nucleotide sequence ID" value="NZ_QPIX01000009.1"/>
</dbReference>
<proteinExistence type="inferred from homology"/>
<dbReference type="GO" id="GO:0008115">
    <property type="term" value="F:sarcosine oxidase activity"/>
    <property type="evidence" value="ECO:0007669"/>
    <property type="project" value="InterPro"/>
</dbReference>
<feature type="domain" description="GCVT N-terminal" evidence="3">
    <location>
        <begin position="616"/>
        <end position="884"/>
    </location>
</feature>
<dbReference type="InterPro" id="IPR041117">
    <property type="entry name" value="SoxA_A3"/>
</dbReference>
<dbReference type="InterPro" id="IPR041854">
    <property type="entry name" value="BFD-like_2Fe2S-bd_dom_sf"/>
</dbReference>
<keyword evidence="2" id="KW-0560">Oxidoreductase</keyword>
<dbReference type="Proteomes" id="UP000252582">
    <property type="component" value="Unassembled WGS sequence"/>
</dbReference>
<accession>A0A6I7HL47</accession>
<evidence type="ECO:0000259" key="4">
    <source>
        <dbReference type="Pfam" id="PF07992"/>
    </source>
</evidence>
<feature type="domain" description="FAD/NAD(P)-binding" evidence="4">
    <location>
        <begin position="172"/>
        <end position="431"/>
    </location>
</feature>
<dbReference type="InterPro" id="IPR036188">
    <property type="entry name" value="FAD/NAD-bd_sf"/>
</dbReference>
<dbReference type="Gene3D" id="3.10.20.440">
    <property type="entry name" value="2Fe-2S iron-sulphur cluster binding domain, sarcosine oxidase, alpha subunit, N-terminal domain"/>
    <property type="match status" value="1"/>
</dbReference>
<evidence type="ECO:0000259" key="3">
    <source>
        <dbReference type="Pfam" id="PF01571"/>
    </source>
</evidence>
<dbReference type="PANTHER" id="PTHR43757">
    <property type="entry name" value="AMINOMETHYLTRANSFERASE"/>
    <property type="match status" value="1"/>
</dbReference>
<dbReference type="SUPFAM" id="SSF103025">
    <property type="entry name" value="Folate-binding domain"/>
    <property type="match status" value="1"/>
</dbReference>
<dbReference type="Pfam" id="PF08669">
    <property type="entry name" value="GCV_T_C"/>
    <property type="match status" value="1"/>
</dbReference>
<dbReference type="Pfam" id="PF07992">
    <property type="entry name" value="Pyr_redox_2"/>
    <property type="match status" value="1"/>
</dbReference>
<dbReference type="GO" id="GO:0046653">
    <property type="term" value="P:tetrahydrofolate metabolic process"/>
    <property type="evidence" value="ECO:0007669"/>
    <property type="project" value="InterPro"/>
</dbReference>
<dbReference type="SUPFAM" id="SSF101790">
    <property type="entry name" value="Aminomethyltransferase beta-barrel domain"/>
    <property type="match status" value="1"/>
</dbReference>
<evidence type="ECO:0000259" key="6">
    <source>
        <dbReference type="Pfam" id="PF17806"/>
    </source>
</evidence>
<comment type="caution">
    <text evidence="7">The sequence shown here is derived from an EMBL/GenBank/DDBJ whole genome shotgun (WGS) entry which is preliminary data.</text>
</comment>
<dbReference type="PIRSF" id="PIRSF037980">
    <property type="entry name" value="SoxA"/>
    <property type="match status" value="1"/>
</dbReference>
<dbReference type="InterPro" id="IPR006277">
    <property type="entry name" value="Sarcosine_oxidase_asu"/>
</dbReference>
<dbReference type="AlphaFoldDB" id="A0A6I7HL47"/>
<dbReference type="Gene3D" id="3.30.1360.120">
    <property type="entry name" value="Probable tRNA modification gtpase trme, domain 1"/>
    <property type="match status" value="1"/>
</dbReference>
<dbReference type="SUPFAM" id="SSF51905">
    <property type="entry name" value="FAD/NAD(P)-binding domain"/>
    <property type="match status" value="1"/>
</dbReference>
<dbReference type="PANTHER" id="PTHR43757:SF2">
    <property type="entry name" value="AMINOMETHYLTRANSFERASE, MITOCHONDRIAL"/>
    <property type="match status" value="1"/>
</dbReference>
<evidence type="ECO:0000313" key="7">
    <source>
        <dbReference type="EMBL" id="RCW22006.1"/>
    </source>
</evidence>
<comment type="similarity">
    <text evidence="1">Belongs to the GcvT family.</text>
</comment>
<dbReference type="Pfam" id="PF13510">
    <property type="entry name" value="Fer2_4"/>
    <property type="match status" value="1"/>
</dbReference>
<name>A0A6I7HL47_9HYPH</name>
<organism evidence="7 8">
    <name type="scientific">Ciceribacter lividus</name>
    <dbReference type="NCBI Taxonomy" id="1197950"/>
    <lineage>
        <taxon>Bacteria</taxon>
        <taxon>Pseudomonadati</taxon>
        <taxon>Pseudomonadota</taxon>
        <taxon>Alphaproteobacteria</taxon>
        <taxon>Hyphomicrobiales</taxon>
        <taxon>Rhizobiaceae</taxon>
        <taxon>Ciceribacter</taxon>
    </lineage>
</organism>
<dbReference type="Gene3D" id="1.10.10.1100">
    <property type="entry name" value="BFD-like [2Fe-2S]-binding domain"/>
    <property type="match status" value="1"/>
</dbReference>
<evidence type="ECO:0000256" key="1">
    <source>
        <dbReference type="ARBA" id="ARBA00008609"/>
    </source>
</evidence>
<dbReference type="InterPro" id="IPR028896">
    <property type="entry name" value="GcvT/YgfZ/DmdA"/>
</dbReference>
<dbReference type="Gene3D" id="3.50.50.60">
    <property type="entry name" value="FAD/NAD(P)-binding domain"/>
    <property type="match status" value="1"/>
</dbReference>
<dbReference type="Pfam" id="PF01571">
    <property type="entry name" value="GCV_T"/>
    <property type="match status" value="1"/>
</dbReference>
<dbReference type="InterPro" id="IPR013977">
    <property type="entry name" value="GcvT_C"/>
</dbReference>
<feature type="domain" description="SoxA A3" evidence="6">
    <location>
        <begin position="516"/>
        <end position="596"/>
    </location>
</feature>
<evidence type="ECO:0000259" key="5">
    <source>
        <dbReference type="Pfam" id="PF08669"/>
    </source>
</evidence>
<sequence>MSGANRIPGKGRLTPARTARFTIDGRSLTAIEGDTVASAMLANGMHLAGRSFKYHRPRGILTAGPEEPNALLDVSRDAARRQPNVRATVQEVFDGMKIGTQNRWPSLAFDIGELNDFASPFFAAGFYYKTFMWPKSFWHSVYEPFIRRAAGLGVAPKEADPDHYSSRYAHCDVLVVGGGAAGLAAALSAAEAGAKVIVCDEQPEVGGAFHYDTAATVDGQNGYDWAQSVAAKLASMPNVRLLTRTTAFGYYNHNFVALAERVTDHLAKPAKGLPRERLWQVRAKRVVLATGSIERHMVFANNDRPGIMLAAAGRTYLNHFGVSVGAKVGVYTAHDSAYEAAFDLKRAGVSVVAIVDCREKPGEKVLAEARSLGIDVLLGHGVVDTAGRLRIKSMTVRRNGGGASRKIEVDALLVSAGWTPSVHLFSQSRGKLRFDAVNDRFLPDVYAQECVSVGTCNGTDDLQAILDEASAAGAAMAAAAGAAGGAPVQLSGSNAFDWTGGMIGAAEGAGPDTTVKAFIDFQHDVCAKDIRLAVREGMHSIEHIKRFTTNGMASDQGKLSNMHGLAIAAEMLGRPIPQVGLTTFRAPYTPVTFGTLINHSRGDLFDPTRKAPMHFFEAAQGAEFEDVGNWKRAWYYPRAGEDMHQAVNRECKTVRDVAGVFDASTLGKIEVVGPDAATFLNLLYTNAWDTLKPGKARYGIMTREDGFVYDDGVVGRMAEDRFHVTTTTGGAPRVLQHMEDYLQTEFPHLKVWLTSTTEQWAVIAVQGPKARDIIAPFVEGIDISNEAFPHMSVAEGKFCGVPTRLFRVSFTGELGFEINVPADYGASVLEAVWNRAESMGACLYGTETMHVLRAEKGYIIVGQDTDGTLTPDDAGLAWAVSKKKTDFVGIRGLKRPDLVKEGRKQLVGLLTKDPNTVLEEGAQIVADPNQPKPMTMLGHVTSSYWSPNAGRSIAIAMVAGGRNRMGETLYVPMADKTIAVEVTDMVFFDKEGVRIHG</sequence>
<dbReference type="EMBL" id="QPIX01000009">
    <property type="protein sequence ID" value="RCW22006.1"/>
    <property type="molecule type" value="Genomic_DNA"/>
</dbReference>
<evidence type="ECO:0000256" key="2">
    <source>
        <dbReference type="ARBA" id="ARBA00023002"/>
    </source>
</evidence>
<dbReference type="PRINTS" id="PR00368">
    <property type="entry name" value="FADPNR"/>
</dbReference>
<gene>
    <name evidence="7" type="ORF">DFR48_109119</name>
</gene>
<dbReference type="InterPro" id="IPR023753">
    <property type="entry name" value="FAD/NAD-binding_dom"/>
</dbReference>
<dbReference type="PRINTS" id="PR00411">
    <property type="entry name" value="PNDRDTASEI"/>
</dbReference>
<evidence type="ECO:0000313" key="8">
    <source>
        <dbReference type="Proteomes" id="UP000252582"/>
    </source>
</evidence>
<keyword evidence="8" id="KW-1185">Reference proteome</keyword>
<dbReference type="InterPro" id="IPR027266">
    <property type="entry name" value="TrmE/GcvT-like"/>
</dbReference>
<dbReference type="InterPro" id="IPR029043">
    <property type="entry name" value="GcvT/YgfZ_C"/>
</dbReference>
<dbReference type="Pfam" id="PF17806">
    <property type="entry name" value="SO_alpha_A3"/>
    <property type="match status" value="1"/>
</dbReference>
<dbReference type="InterPro" id="IPR042204">
    <property type="entry name" value="2Fe-2S-bd_N"/>
</dbReference>
<dbReference type="InterPro" id="IPR006222">
    <property type="entry name" value="GCVT_N"/>
</dbReference>
<reference evidence="7 8" key="1">
    <citation type="submission" date="2018-07" db="EMBL/GenBank/DDBJ databases">
        <title>Genomic Encyclopedia of Type Strains, Phase IV (KMG-IV): sequencing the most valuable type-strain genomes for metagenomic binning, comparative biology and taxonomic classification.</title>
        <authorList>
            <person name="Goeker M."/>
        </authorList>
    </citation>
    <scope>NUCLEOTIDE SEQUENCE [LARGE SCALE GENOMIC DNA]</scope>
    <source>
        <strain evidence="7 8">DSM 25528</strain>
    </source>
</reference>
<feature type="domain" description="Aminomethyltransferase C-terminal" evidence="5">
    <location>
        <begin position="904"/>
        <end position="989"/>
    </location>
</feature>